<comment type="subcellular location">
    <subcellularLocation>
        <location evidence="1">Cell projection</location>
        <location evidence="1">Cilium</location>
    </subcellularLocation>
    <subcellularLocation>
        <location evidence="2">Membrane</location>
        <topology evidence="2">Multi-pass membrane protein</topology>
    </subcellularLocation>
</comment>
<organism evidence="8 9">
    <name type="scientific">Paramormyrops kingsleyae</name>
    <dbReference type="NCBI Taxonomy" id="1676925"/>
    <lineage>
        <taxon>Eukaryota</taxon>
        <taxon>Metazoa</taxon>
        <taxon>Chordata</taxon>
        <taxon>Craniata</taxon>
        <taxon>Vertebrata</taxon>
        <taxon>Euteleostomi</taxon>
        <taxon>Actinopterygii</taxon>
        <taxon>Neopterygii</taxon>
        <taxon>Teleostei</taxon>
        <taxon>Osteoglossocephala</taxon>
        <taxon>Osteoglossomorpha</taxon>
        <taxon>Osteoglossiformes</taxon>
        <taxon>Mormyridae</taxon>
        <taxon>Paramormyrops</taxon>
    </lineage>
</organism>
<evidence type="ECO:0000256" key="6">
    <source>
        <dbReference type="ARBA" id="ARBA00023273"/>
    </source>
</evidence>
<dbReference type="PANTHER" id="PTHR13531">
    <property type="entry name" value="GEO07735P1-RELATED-RELATED"/>
    <property type="match status" value="1"/>
</dbReference>
<dbReference type="GeneTree" id="ENSGT00940000153899"/>
<proteinExistence type="predicted"/>
<dbReference type="GO" id="GO:0016020">
    <property type="term" value="C:membrane"/>
    <property type="evidence" value="ECO:0007669"/>
    <property type="project" value="UniProtKB-SubCell"/>
</dbReference>
<dbReference type="Proteomes" id="UP000261540">
    <property type="component" value="Unplaced"/>
</dbReference>
<dbReference type="InterPro" id="IPR019184">
    <property type="entry name" value="Uncharacterised_TM-17"/>
</dbReference>
<sequence>MGRGYSATPCVPDGCSNMSSVPGQALSYPGKILLLDVCLLLLMAVLETLRLYWGVRGNLQESERCVGFSLALTLATTLFAVYFLLWQAYVLQADIIIGAVLLVLYGLSGALGLVTLARFMRSDHHIEGWTSKFQRKKFVGQTGAVFY</sequence>
<keyword evidence="9" id="KW-1185">Reference proteome</keyword>
<evidence type="ECO:0000256" key="2">
    <source>
        <dbReference type="ARBA" id="ARBA00004141"/>
    </source>
</evidence>
<evidence type="ECO:0000256" key="4">
    <source>
        <dbReference type="ARBA" id="ARBA00022989"/>
    </source>
</evidence>
<evidence type="ECO:0000256" key="5">
    <source>
        <dbReference type="ARBA" id="ARBA00023136"/>
    </source>
</evidence>
<evidence type="ECO:0000313" key="9">
    <source>
        <dbReference type="Proteomes" id="UP000261540"/>
    </source>
</evidence>
<protein>
    <submittedName>
        <fullName evidence="8">Transmembrane protein 80</fullName>
    </submittedName>
</protein>
<evidence type="ECO:0000256" key="1">
    <source>
        <dbReference type="ARBA" id="ARBA00004138"/>
    </source>
</evidence>
<dbReference type="STRING" id="1676925.ENSPKIP00000041263"/>
<dbReference type="GO" id="GO:1905515">
    <property type="term" value="P:non-motile cilium assembly"/>
    <property type="evidence" value="ECO:0007669"/>
    <property type="project" value="TreeGrafter"/>
</dbReference>
<dbReference type="GO" id="GO:0035869">
    <property type="term" value="C:ciliary transition zone"/>
    <property type="evidence" value="ECO:0007669"/>
    <property type="project" value="TreeGrafter"/>
</dbReference>
<dbReference type="PANTHER" id="PTHR13531:SF8">
    <property type="entry name" value="TRANSMEMBRANE PROTEIN 80"/>
    <property type="match status" value="1"/>
</dbReference>
<evidence type="ECO:0000256" key="7">
    <source>
        <dbReference type="SAM" id="Phobius"/>
    </source>
</evidence>
<keyword evidence="4 7" id="KW-1133">Transmembrane helix</keyword>
<feature type="transmembrane region" description="Helical" evidence="7">
    <location>
        <begin position="32"/>
        <end position="53"/>
    </location>
</feature>
<dbReference type="AlphaFoldDB" id="A0A3B3TFR9"/>
<accession>A0A3B3TFR9</accession>
<keyword evidence="6" id="KW-0966">Cell projection</keyword>
<keyword evidence="3 7" id="KW-0812">Transmembrane</keyword>
<evidence type="ECO:0000313" key="8">
    <source>
        <dbReference type="Ensembl" id="ENSPKIP00000041263.1"/>
    </source>
</evidence>
<feature type="transmembrane region" description="Helical" evidence="7">
    <location>
        <begin position="95"/>
        <end position="117"/>
    </location>
</feature>
<dbReference type="Ensembl" id="ENSPKIT00000022297.1">
    <property type="protein sequence ID" value="ENSPKIP00000041263.1"/>
    <property type="gene ID" value="ENSPKIG00000017885.1"/>
</dbReference>
<reference evidence="8" key="1">
    <citation type="submission" date="2025-08" db="UniProtKB">
        <authorList>
            <consortium name="Ensembl"/>
        </authorList>
    </citation>
    <scope>IDENTIFICATION</scope>
</reference>
<keyword evidence="5 7" id="KW-0472">Membrane</keyword>
<name>A0A3B3TFR9_9TELE</name>
<reference evidence="8" key="2">
    <citation type="submission" date="2025-09" db="UniProtKB">
        <authorList>
            <consortium name="Ensembl"/>
        </authorList>
    </citation>
    <scope>IDENTIFICATION</scope>
</reference>
<evidence type="ECO:0000256" key="3">
    <source>
        <dbReference type="ARBA" id="ARBA00022692"/>
    </source>
</evidence>
<dbReference type="Pfam" id="PF09799">
    <property type="entry name" value="Transmemb_17"/>
    <property type="match status" value="1"/>
</dbReference>
<feature type="transmembrane region" description="Helical" evidence="7">
    <location>
        <begin position="65"/>
        <end position="89"/>
    </location>
</feature>